<dbReference type="Gene3D" id="1.10.10.10">
    <property type="entry name" value="Winged helix-like DNA-binding domain superfamily/Winged helix DNA-binding domain"/>
    <property type="match status" value="1"/>
</dbReference>
<dbReference type="CDD" id="cd02440">
    <property type="entry name" value="AdoMet_MTases"/>
    <property type="match status" value="1"/>
</dbReference>
<dbReference type="InterPro" id="IPR036390">
    <property type="entry name" value="WH_DNA-bd_sf"/>
</dbReference>
<evidence type="ECO:0000256" key="1">
    <source>
        <dbReference type="ARBA" id="ARBA00022603"/>
    </source>
</evidence>
<organism evidence="6 7">
    <name type="scientific">Sorangium atrum</name>
    <dbReference type="NCBI Taxonomy" id="2995308"/>
    <lineage>
        <taxon>Bacteria</taxon>
        <taxon>Pseudomonadati</taxon>
        <taxon>Myxococcota</taxon>
        <taxon>Polyangia</taxon>
        <taxon>Polyangiales</taxon>
        <taxon>Polyangiaceae</taxon>
        <taxon>Sorangium</taxon>
    </lineage>
</organism>
<dbReference type="SUPFAM" id="SSF46785">
    <property type="entry name" value="Winged helix' DNA-binding domain"/>
    <property type="match status" value="1"/>
</dbReference>
<dbReference type="InterPro" id="IPR001077">
    <property type="entry name" value="COMT_C"/>
</dbReference>
<dbReference type="Pfam" id="PF08100">
    <property type="entry name" value="Dimerisation"/>
    <property type="match status" value="1"/>
</dbReference>
<dbReference type="PANTHER" id="PTHR43712">
    <property type="entry name" value="PUTATIVE (AFU_ORTHOLOGUE AFUA_4G14580)-RELATED"/>
    <property type="match status" value="1"/>
</dbReference>
<evidence type="ECO:0000256" key="2">
    <source>
        <dbReference type="ARBA" id="ARBA00022679"/>
    </source>
</evidence>
<evidence type="ECO:0000259" key="5">
    <source>
        <dbReference type="Pfam" id="PF08100"/>
    </source>
</evidence>
<dbReference type="PANTHER" id="PTHR43712:SF2">
    <property type="entry name" value="O-METHYLTRANSFERASE CICE"/>
    <property type="match status" value="1"/>
</dbReference>
<dbReference type="Proteomes" id="UP001217485">
    <property type="component" value="Unassembled WGS sequence"/>
</dbReference>
<evidence type="ECO:0000259" key="4">
    <source>
        <dbReference type="Pfam" id="PF00891"/>
    </source>
</evidence>
<protein>
    <submittedName>
        <fullName evidence="6">Class I SAM-dependent methyltransferase</fullName>
    </submittedName>
</protein>
<comment type="caution">
    <text evidence="6">The sequence shown here is derived from an EMBL/GenBank/DDBJ whole genome shotgun (WGS) entry which is preliminary data.</text>
</comment>
<gene>
    <name evidence="6" type="ORF">POL72_29310</name>
</gene>
<dbReference type="EMBL" id="JAQNDK010000003">
    <property type="protein sequence ID" value="MDC0681872.1"/>
    <property type="molecule type" value="Genomic_DNA"/>
</dbReference>
<accession>A0ABT5C619</accession>
<dbReference type="GO" id="GO:0032259">
    <property type="term" value="P:methylation"/>
    <property type="evidence" value="ECO:0007669"/>
    <property type="project" value="UniProtKB-KW"/>
</dbReference>
<keyword evidence="1 6" id="KW-0489">Methyltransferase</keyword>
<dbReference type="InterPro" id="IPR016461">
    <property type="entry name" value="COMT-like"/>
</dbReference>
<dbReference type="Gene3D" id="3.40.50.150">
    <property type="entry name" value="Vaccinia Virus protein VP39"/>
    <property type="match status" value="1"/>
</dbReference>
<dbReference type="Gene3D" id="1.20.5.840">
    <property type="entry name" value="hypothetical RNA methyltransferase"/>
    <property type="match status" value="1"/>
</dbReference>
<keyword evidence="2" id="KW-0808">Transferase</keyword>
<keyword evidence="7" id="KW-1185">Reference proteome</keyword>
<reference evidence="6 7" key="1">
    <citation type="submission" date="2023-01" db="EMBL/GenBank/DDBJ databases">
        <title>Minimal conservation of predation-associated metabolite biosynthetic gene clusters underscores biosynthetic potential of Myxococcota including descriptions for ten novel species: Archangium lansinium sp. nov., Myxococcus landrumus sp. nov., Nannocystis bai.</title>
        <authorList>
            <person name="Ahearne A."/>
            <person name="Stevens C."/>
            <person name="Dowd S."/>
        </authorList>
    </citation>
    <scope>NUCLEOTIDE SEQUENCE [LARGE SCALE GENOMIC DNA]</scope>
    <source>
        <strain evidence="6 7">WIWO2</strain>
    </source>
</reference>
<dbReference type="GO" id="GO:0008168">
    <property type="term" value="F:methyltransferase activity"/>
    <property type="evidence" value="ECO:0007669"/>
    <property type="project" value="UniProtKB-KW"/>
</dbReference>
<evidence type="ECO:0000313" key="7">
    <source>
        <dbReference type="Proteomes" id="UP001217485"/>
    </source>
</evidence>
<keyword evidence="3" id="KW-0949">S-adenosyl-L-methionine</keyword>
<dbReference type="InterPro" id="IPR036388">
    <property type="entry name" value="WH-like_DNA-bd_sf"/>
</dbReference>
<evidence type="ECO:0000256" key="3">
    <source>
        <dbReference type="ARBA" id="ARBA00022691"/>
    </source>
</evidence>
<dbReference type="RefSeq" id="WP_272099286.1">
    <property type="nucleotide sequence ID" value="NZ_JAQNDK010000003.1"/>
</dbReference>
<dbReference type="Pfam" id="PF00891">
    <property type="entry name" value="Methyltransf_2"/>
    <property type="match status" value="1"/>
</dbReference>
<dbReference type="InterPro" id="IPR029063">
    <property type="entry name" value="SAM-dependent_MTases_sf"/>
</dbReference>
<proteinExistence type="predicted"/>
<dbReference type="PROSITE" id="PS51683">
    <property type="entry name" value="SAM_OMT_II"/>
    <property type="match status" value="1"/>
</dbReference>
<dbReference type="SUPFAM" id="SSF53335">
    <property type="entry name" value="S-adenosyl-L-methionine-dependent methyltransferases"/>
    <property type="match status" value="1"/>
</dbReference>
<dbReference type="PIRSF" id="PIRSF005739">
    <property type="entry name" value="O-mtase"/>
    <property type="match status" value="1"/>
</dbReference>
<name>A0ABT5C619_9BACT</name>
<sequence>MMSHQDAGPSPALLMDALGAHVRTAALKGAIELDLFTAIAAGNETVAELAGACGASERGIRILCDYLVILGFLTKDERRHYRLTADSAAFLDRRSPLYLGGVTEFVLSPMVMEAHRDIAAAVRKGGTVLPDEGTIAPEHPVWVRFARGMAPLMRLSAQLMANIVEVPGGRPVRVLDVAAGHGVFGITLAQRHPSVEVVALDWPAVLEVARENAEAAGVAERWRPLRGSAFDEPFGEGYDMVLLTNFLHHFDVPTCEALLRKARAALSEGGRAITVEMVPNEDRVSPPGAASFAMTMLVQTSRGDAYTEAELGAMFGRAGFSRTEFHPLPSTRQELAISYR</sequence>
<feature type="domain" description="O-methyltransferase dimerisation" evidence="5">
    <location>
        <begin position="16"/>
        <end position="91"/>
    </location>
</feature>
<feature type="domain" description="O-methyltransferase C-terminal" evidence="4">
    <location>
        <begin position="144"/>
        <end position="321"/>
    </location>
</feature>
<dbReference type="InterPro" id="IPR012967">
    <property type="entry name" value="COMT_dimerisation"/>
</dbReference>
<evidence type="ECO:0000313" key="6">
    <source>
        <dbReference type="EMBL" id="MDC0681872.1"/>
    </source>
</evidence>